<dbReference type="InterPro" id="IPR012337">
    <property type="entry name" value="RNaseH-like_sf"/>
</dbReference>
<feature type="domain" description="Integrase catalytic" evidence="2">
    <location>
        <begin position="213"/>
        <end position="314"/>
    </location>
</feature>
<dbReference type="InterPro" id="IPR025724">
    <property type="entry name" value="GAG-pre-integrase_dom"/>
</dbReference>
<dbReference type="CDD" id="cd09272">
    <property type="entry name" value="RNase_HI_RT_Ty1"/>
    <property type="match status" value="1"/>
</dbReference>
<dbReference type="AlphaFoldDB" id="A0AA39RPI3"/>
<dbReference type="InterPro" id="IPR013103">
    <property type="entry name" value="RVT_2"/>
</dbReference>
<name>A0AA39RPI3_ACESA</name>
<dbReference type="Proteomes" id="UP001168877">
    <property type="component" value="Unassembled WGS sequence"/>
</dbReference>
<comment type="caution">
    <text evidence="3">The sequence shown here is derived from an EMBL/GenBank/DDBJ whole genome shotgun (WGS) entry which is preliminary data.</text>
</comment>
<keyword evidence="1" id="KW-0064">Aspartyl protease</keyword>
<evidence type="ECO:0000313" key="4">
    <source>
        <dbReference type="Proteomes" id="UP001168877"/>
    </source>
</evidence>
<dbReference type="InterPro" id="IPR054722">
    <property type="entry name" value="PolX-like_BBD"/>
</dbReference>
<dbReference type="GO" id="GO:0004190">
    <property type="term" value="F:aspartic-type endopeptidase activity"/>
    <property type="evidence" value="ECO:0007669"/>
    <property type="project" value="UniProtKB-KW"/>
</dbReference>
<dbReference type="SUPFAM" id="SSF56672">
    <property type="entry name" value="DNA/RNA polymerases"/>
    <property type="match status" value="1"/>
</dbReference>
<organism evidence="3 4">
    <name type="scientific">Acer saccharum</name>
    <name type="common">Sugar maple</name>
    <dbReference type="NCBI Taxonomy" id="4024"/>
    <lineage>
        <taxon>Eukaryota</taxon>
        <taxon>Viridiplantae</taxon>
        <taxon>Streptophyta</taxon>
        <taxon>Embryophyta</taxon>
        <taxon>Tracheophyta</taxon>
        <taxon>Spermatophyta</taxon>
        <taxon>Magnoliopsida</taxon>
        <taxon>eudicotyledons</taxon>
        <taxon>Gunneridae</taxon>
        <taxon>Pentapetalae</taxon>
        <taxon>rosids</taxon>
        <taxon>malvids</taxon>
        <taxon>Sapindales</taxon>
        <taxon>Sapindaceae</taxon>
        <taxon>Hippocastanoideae</taxon>
        <taxon>Acereae</taxon>
        <taxon>Acer</taxon>
    </lineage>
</organism>
<gene>
    <name evidence="3" type="ORF">LWI29_008379</name>
</gene>
<evidence type="ECO:0000313" key="3">
    <source>
        <dbReference type="EMBL" id="KAK0575865.1"/>
    </source>
</evidence>
<dbReference type="GO" id="GO:0015074">
    <property type="term" value="P:DNA integration"/>
    <property type="evidence" value="ECO:0007669"/>
    <property type="project" value="InterPro"/>
</dbReference>
<protein>
    <recommendedName>
        <fullName evidence="2">Integrase catalytic domain-containing protein</fullName>
    </recommendedName>
</protein>
<dbReference type="Pfam" id="PF13976">
    <property type="entry name" value="gag_pre-integrs"/>
    <property type="match status" value="1"/>
</dbReference>
<accession>A0AA39RPI3</accession>
<keyword evidence="4" id="KW-1185">Reference proteome</keyword>
<evidence type="ECO:0000259" key="2">
    <source>
        <dbReference type="PROSITE" id="PS50994"/>
    </source>
</evidence>
<dbReference type="Pfam" id="PF07727">
    <property type="entry name" value="RVT_2"/>
    <property type="match status" value="1"/>
</dbReference>
<dbReference type="GO" id="GO:0003676">
    <property type="term" value="F:nucleic acid binding"/>
    <property type="evidence" value="ECO:0007669"/>
    <property type="project" value="InterPro"/>
</dbReference>
<dbReference type="EMBL" id="JAUESC010000386">
    <property type="protein sequence ID" value="KAK0575865.1"/>
    <property type="molecule type" value="Genomic_DNA"/>
</dbReference>
<dbReference type="PANTHER" id="PTHR11439:SF467">
    <property type="entry name" value="INTEGRASE CATALYTIC DOMAIN-CONTAINING PROTEIN"/>
    <property type="match status" value="1"/>
</dbReference>
<dbReference type="PROSITE" id="PS50994">
    <property type="entry name" value="INTEGRASE"/>
    <property type="match status" value="1"/>
</dbReference>
<dbReference type="SUPFAM" id="SSF53098">
    <property type="entry name" value="Ribonuclease H-like"/>
    <property type="match status" value="1"/>
</dbReference>
<proteinExistence type="predicted"/>
<reference evidence="3" key="2">
    <citation type="submission" date="2023-06" db="EMBL/GenBank/DDBJ databases">
        <authorList>
            <person name="Swenson N.G."/>
            <person name="Wegrzyn J.L."/>
            <person name="Mcevoy S.L."/>
        </authorList>
    </citation>
    <scope>NUCLEOTIDE SEQUENCE</scope>
    <source>
        <strain evidence="3">NS2018</strain>
        <tissue evidence="3">Leaf</tissue>
    </source>
</reference>
<dbReference type="InterPro" id="IPR043502">
    <property type="entry name" value="DNA/RNA_pol_sf"/>
</dbReference>
<dbReference type="PANTHER" id="PTHR11439">
    <property type="entry name" value="GAG-POL-RELATED RETROTRANSPOSON"/>
    <property type="match status" value="1"/>
</dbReference>
<keyword evidence="1" id="KW-0645">Protease</keyword>
<dbReference type="Pfam" id="PF22936">
    <property type="entry name" value="Pol_BBD"/>
    <property type="match status" value="1"/>
</dbReference>
<dbReference type="InterPro" id="IPR001584">
    <property type="entry name" value="Integrase_cat-core"/>
</dbReference>
<dbReference type="Pfam" id="PF00665">
    <property type="entry name" value="rve"/>
    <property type="match status" value="1"/>
</dbReference>
<evidence type="ECO:0000256" key="1">
    <source>
        <dbReference type="ARBA" id="ARBA00022750"/>
    </source>
</evidence>
<sequence length="898" mass="101685">MTDNYVLVSSSVLLTESRPLWTVDLGATDHVARDRAAFVEYRRISQGTRWIYVGNNSRVEVKGIGTCKLMMHGGQVLYLHDVLYAPGIRRNLVSVIVLLGLGYELNFYGVCMDIVLNSVCVGTGYLLNGFIVLNTELDGFNCSDGCFSLIASANNVNVDVNTWHARLGHIGQNRMNRLAREGLLGSFNKIELPVCENCLAGKTTRKPFGKGTRAENPLQLIHSDICGPMSVKARHGASYFITFIDDFSRFGHVYLISHKSEALDCFKLYLNLVENQLDKRVKALRTDRGREYLSDQFKELCDEKGYVHDPSNKYGKLGAREKKCIFIRYSEHSKGYVLIGENSDGSVTEIESRDVNFLENEFPKRGEVDKDIRFYELDNLIEDSNLNTPLDVNVDLSGTSVPSGSEAPLEVNIDLPGTSVPSGSNDVVETTLLDLPSRRSNRGNVPRRCFEIEGEAFMVASHDADEPKNVNEALKSLDKEHWIKAMKEEMDSMKSNHVWDLVNLPPGRKAIGNKWVLRIKQKADGTVERHKARLVAKGYTQQEGIDYEETFSPVVRFASVHLILAIVAHMDLELHQMDVKTAFLNGELDEEIYMEQPVNFVSKGHERKVCKLKRSIYCLKQSFRQWYLRFHQAVVSYGFQMVEEDHCVYIKRDKDKYVLLSLYVDDILLAGNCKEYVLAIKKWLSSNFEMKDMGEAAYILGVKITRDRSKKLLALSQETYIRKVLERFNMADCKLMDTPISKGQNLSLDMCPKTPQEIESMKNVPYSSAISSLMYAMLCTRPDICYAIGFVNRYQSNPGRKHWIAVKRILAYLKGTADYSFCYQGGDLRLIGYTDVDWGGDLDERKSTSGYAFLLSKGAISWSSKKQTCIALSTMEAEFVACSAAVQEAVWLKRFWNI</sequence>
<dbReference type="InterPro" id="IPR036397">
    <property type="entry name" value="RNaseH_sf"/>
</dbReference>
<dbReference type="Gene3D" id="3.30.420.10">
    <property type="entry name" value="Ribonuclease H-like superfamily/Ribonuclease H"/>
    <property type="match status" value="1"/>
</dbReference>
<keyword evidence="1" id="KW-0378">Hydrolase</keyword>
<reference evidence="3" key="1">
    <citation type="journal article" date="2022" name="Plant J.">
        <title>Strategies of tolerance reflected in two North American maple genomes.</title>
        <authorList>
            <person name="McEvoy S.L."/>
            <person name="Sezen U.U."/>
            <person name="Trouern-Trend A."/>
            <person name="McMahon S.M."/>
            <person name="Schaberg P.G."/>
            <person name="Yang J."/>
            <person name="Wegrzyn J.L."/>
            <person name="Swenson N.G."/>
        </authorList>
    </citation>
    <scope>NUCLEOTIDE SEQUENCE</scope>
    <source>
        <strain evidence="3">NS2018</strain>
    </source>
</reference>